<keyword evidence="10" id="KW-1185">Reference proteome</keyword>
<keyword evidence="6" id="KW-0411">Iron-sulfur</keyword>
<dbReference type="InterPro" id="IPR039661">
    <property type="entry name" value="ELP3"/>
</dbReference>
<comment type="cofactor">
    <cofactor evidence="1">
        <name>[4Fe-4S] cluster</name>
        <dbReference type="ChEBI" id="CHEBI:49883"/>
    </cofactor>
</comment>
<name>A0ABM7P8Q2_9BACT</name>
<feature type="region of interest" description="Disordered" evidence="7">
    <location>
        <begin position="308"/>
        <end position="330"/>
    </location>
</feature>
<dbReference type="SFLD" id="SFLDG01086">
    <property type="entry name" value="elongater_protein-like"/>
    <property type="match status" value="1"/>
</dbReference>
<accession>A0ABM7P8Q2</accession>
<evidence type="ECO:0000256" key="7">
    <source>
        <dbReference type="SAM" id="MobiDB-lite"/>
    </source>
</evidence>
<dbReference type="Gene3D" id="3.80.30.20">
    <property type="entry name" value="tm_1862 like domain"/>
    <property type="match status" value="1"/>
</dbReference>
<dbReference type="InterPro" id="IPR023404">
    <property type="entry name" value="rSAM_horseshoe"/>
</dbReference>
<sequence length="330" mass="36582">MYRTFGLSSYMRQRFGQRVQKIPLDGGFSCPNRDGTISREGCVFCNPMGSGSGMADRGLSLEEQWRFWRNHHYEHHGLELFAAYLQSYSNTHGPLDKLASILEKLAGLPGLTALSLGTRPDCLDDAKLDLLAAQQERLGLGEIFLELGLQSACDVTLDHINRGHDAEAFAVATHAAAQRGLTVVAHIIGGLPRPGGREGLTEMVDSVRFINSLPVRGVKFHNLYVARGTRLAKWYESGAYVPPSQDEYLMWLAEAVMHLDPKIVVHRLNGNPAKGELLAPDWAANMRGLHNAVRGYFKRHDIWQGRKNGAEEGPSAWFDPAYDRTASDES</sequence>
<evidence type="ECO:0000256" key="5">
    <source>
        <dbReference type="ARBA" id="ARBA00023004"/>
    </source>
</evidence>
<feature type="compositionally biased region" description="Basic and acidic residues" evidence="7">
    <location>
        <begin position="321"/>
        <end position="330"/>
    </location>
</feature>
<dbReference type="Proteomes" id="UP001053296">
    <property type="component" value="Chromosome"/>
</dbReference>
<dbReference type="SUPFAM" id="SSF102114">
    <property type="entry name" value="Radical SAM enzymes"/>
    <property type="match status" value="1"/>
</dbReference>
<keyword evidence="2" id="KW-0004">4Fe-4S</keyword>
<reference evidence="9" key="1">
    <citation type="journal article" date="2022" name="Arch. Microbiol.">
        <title>Pseudodesulfovibrio sediminis sp. nov., a mesophilic and neutrophilic sulfate-reducing bacterium isolated from sediment of a brackish lake.</title>
        <authorList>
            <person name="Takahashi A."/>
            <person name="Kojima H."/>
            <person name="Watanabe M."/>
            <person name="Fukui M."/>
        </authorList>
    </citation>
    <scope>NUCLEOTIDE SEQUENCE</scope>
    <source>
        <strain evidence="9">SF6</strain>
    </source>
</reference>
<keyword evidence="5" id="KW-0408">Iron</keyword>
<proteinExistence type="predicted"/>
<dbReference type="PANTHER" id="PTHR11135:SF1">
    <property type="entry name" value="PROTEIN YHCC"/>
    <property type="match status" value="1"/>
</dbReference>
<dbReference type="InterPro" id="IPR005911">
    <property type="entry name" value="YhcC-like"/>
</dbReference>
<evidence type="ECO:0000256" key="1">
    <source>
        <dbReference type="ARBA" id="ARBA00001966"/>
    </source>
</evidence>
<dbReference type="SFLD" id="SFLDS00029">
    <property type="entry name" value="Radical_SAM"/>
    <property type="match status" value="1"/>
</dbReference>
<evidence type="ECO:0000259" key="8">
    <source>
        <dbReference type="SMART" id="SM00729"/>
    </source>
</evidence>
<organism evidence="9 10">
    <name type="scientific">Pseudodesulfovibrio sediminis</name>
    <dbReference type="NCBI Taxonomy" id="2810563"/>
    <lineage>
        <taxon>Bacteria</taxon>
        <taxon>Pseudomonadati</taxon>
        <taxon>Thermodesulfobacteriota</taxon>
        <taxon>Desulfovibrionia</taxon>
        <taxon>Desulfovibrionales</taxon>
        <taxon>Desulfovibrionaceae</taxon>
    </lineage>
</organism>
<dbReference type="PANTHER" id="PTHR11135">
    <property type="entry name" value="HISTONE ACETYLTRANSFERASE-RELATED"/>
    <property type="match status" value="1"/>
</dbReference>
<gene>
    <name evidence="9" type="ORF">PSDVSF_25380</name>
</gene>
<dbReference type="InterPro" id="IPR007197">
    <property type="entry name" value="rSAM"/>
</dbReference>
<keyword evidence="3" id="KW-0949">S-adenosyl-L-methionine</keyword>
<dbReference type="InterPro" id="IPR032432">
    <property type="entry name" value="Radical_SAM_C"/>
</dbReference>
<dbReference type="SMART" id="SM00729">
    <property type="entry name" value="Elp3"/>
    <property type="match status" value="1"/>
</dbReference>
<dbReference type="Pfam" id="PF16199">
    <property type="entry name" value="Radical_SAM_C"/>
    <property type="match status" value="1"/>
</dbReference>
<evidence type="ECO:0000256" key="2">
    <source>
        <dbReference type="ARBA" id="ARBA00022485"/>
    </source>
</evidence>
<evidence type="ECO:0000313" key="10">
    <source>
        <dbReference type="Proteomes" id="UP001053296"/>
    </source>
</evidence>
<evidence type="ECO:0000256" key="4">
    <source>
        <dbReference type="ARBA" id="ARBA00022723"/>
    </source>
</evidence>
<dbReference type="NCBIfam" id="TIGR01212">
    <property type="entry name" value="TIGR01212 family radical SAM protein"/>
    <property type="match status" value="1"/>
</dbReference>
<evidence type="ECO:0000256" key="3">
    <source>
        <dbReference type="ARBA" id="ARBA00022691"/>
    </source>
</evidence>
<feature type="domain" description="Elp3/MiaA/NifB-like radical SAM core" evidence="8">
    <location>
        <begin position="20"/>
        <end position="254"/>
    </location>
</feature>
<dbReference type="EMBL" id="AP024485">
    <property type="protein sequence ID" value="BCS89296.1"/>
    <property type="molecule type" value="Genomic_DNA"/>
</dbReference>
<dbReference type="InterPro" id="IPR058240">
    <property type="entry name" value="rSAM_sf"/>
</dbReference>
<evidence type="ECO:0000313" key="9">
    <source>
        <dbReference type="EMBL" id="BCS89296.1"/>
    </source>
</evidence>
<dbReference type="SFLD" id="SFLDG01091">
    <property type="entry name" value="uncharacterized_CHP01210-like"/>
    <property type="match status" value="1"/>
</dbReference>
<evidence type="ECO:0000256" key="6">
    <source>
        <dbReference type="ARBA" id="ARBA00023014"/>
    </source>
</evidence>
<dbReference type="InterPro" id="IPR006638">
    <property type="entry name" value="Elp3/MiaA/NifB-like_rSAM"/>
</dbReference>
<protein>
    <submittedName>
        <fullName evidence="9">TIGR01212 family radical SAM protein</fullName>
    </submittedName>
</protein>
<keyword evidence="4" id="KW-0479">Metal-binding</keyword>